<name>A0ABN8P157_9CNID</name>
<evidence type="ECO:0000256" key="1">
    <source>
        <dbReference type="SAM" id="MobiDB-lite"/>
    </source>
</evidence>
<dbReference type="EMBL" id="CALNXK010000047">
    <property type="protein sequence ID" value="CAH3129972.1"/>
    <property type="molecule type" value="Genomic_DNA"/>
</dbReference>
<dbReference type="PANTHER" id="PTHR11949:SF17">
    <property type="entry name" value="IRF TRYPTOPHAN PENTAD REPEAT DOMAIN-CONTAINING PROTEIN"/>
    <property type="match status" value="1"/>
</dbReference>
<gene>
    <name evidence="3" type="ORF">PLOB_00034360</name>
</gene>
<proteinExistence type="predicted"/>
<feature type="region of interest" description="Disordered" evidence="1">
    <location>
        <begin position="1"/>
        <end position="25"/>
    </location>
</feature>
<evidence type="ECO:0000313" key="3">
    <source>
        <dbReference type="EMBL" id="CAH3129972.1"/>
    </source>
</evidence>
<dbReference type="Gene3D" id="1.10.10.10">
    <property type="entry name" value="Winged helix-like DNA-binding domain superfamily/Winged helix DNA-binding domain"/>
    <property type="match status" value="2"/>
</dbReference>
<dbReference type="InterPro" id="IPR001346">
    <property type="entry name" value="Interferon_reg_fact_DNA-bd_dom"/>
</dbReference>
<protein>
    <recommendedName>
        <fullName evidence="2">IRF tryptophan pentad repeat domain-containing protein</fullName>
    </recommendedName>
</protein>
<organism evidence="3 4">
    <name type="scientific">Porites lobata</name>
    <dbReference type="NCBI Taxonomy" id="104759"/>
    <lineage>
        <taxon>Eukaryota</taxon>
        <taxon>Metazoa</taxon>
        <taxon>Cnidaria</taxon>
        <taxon>Anthozoa</taxon>
        <taxon>Hexacorallia</taxon>
        <taxon>Scleractinia</taxon>
        <taxon>Fungiina</taxon>
        <taxon>Poritidae</taxon>
        <taxon>Porites</taxon>
    </lineage>
</organism>
<keyword evidence="4" id="KW-1185">Reference proteome</keyword>
<evidence type="ECO:0000313" key="4">
    <source>
        <dbReference type="Proteomes" id="UP001159405"/>
    </source>
</evidence>
<dbReference type="InterPro" id="IPR036388">
    <property type="entry name" value="WH-like_DNA-bd_sf"/>
</dbReference>
<dbReference type="PROSITE" id="PS51507">
    <property type="entry name" value="IRF_2"/>
    <property type="match status" value="2"/>
</dbReference>
<dbReference type="Pfam" id="PF00605">
    <property type="entry name" value="IRF"/>
    <property type="match status" value="2"/>
</dbReference>
<reference evidence="3 4" key="1">
    <citation type="submission" date="2022-05" db="EMBL/GenBank/DDBJ databases">
        <authorList>
            <consortium name="Genoscope - CEA"/>
            <person name="William W."/>
        </authorList>
    </citation>
    <scope>NUCLEOTIDE SEQUENCE [LARGE SCALE GENOMIC DNA]</scope>
</reference>
<dbReference type="CDD" id="cd00103">
    <property type="entry name" value="IRF"/>
    <property type="match status" value="1"/>
</dbReference>
<sequence>MQPKLQVSSPERTREGSKQRLHSTPWLNPFAPGDFAEKREQIESGDIYGVEWIDKDLGIFKIIWVRVDNPEFKLETHAELFKRWASHTGKYRPGDQPDPSTWKTRFRCALQKMSDIVEIRHLEGPKPYRIFKFKPKRKVPFFQHENSSCFELMHQRKKLRLRDLLKEMIDAGLYGLKCEGDPRKRTFRIPWKHGSRHGWSEKDDAALFRAWATYTGKYKEGRDLPDPRKWKTNFRCALNALPDIKEIREESCPGGKDAYKIYKMQPVRGR</sequence>
<feature type="non-terminal residue" evidence="3">
    <location>
        <position position="270"/>
    </location>
</feature>
<feature type="compositionally biased region" description="Polar residues" evidence="1">
    <location>
        <begin position="1"/>
        <end position="10"/>
    </location>
</feature>
<dbReference type="SUPFAM" id="SSF46785">
    <property type="entry name" value="Winged helix' DNA-binding domain"/>
    <property type="match status" value="2"/>
</dbReference>
<feature type="domain" description="IRF tryptophan pentad repeat" evidence="2">
    <location>
        <begin position="158"/>
        <end position="266"/>
    </location>
</feature>
<dbReference type="PRINTS" id="PR00267">
    <property type="entry name" value="INTFRNREGFCT"/>
</dbReference>
<dbReference type="SMART" id="SM00348">
    <property type="entry name" value="IRF"/>
    <property type="match status" value="2"/>
</dbReference>
<dbReference type="Proteomes" id="UP001159405">
    <property type="component" value="Unassembled WGS sequence"/>
</dbReference>
<dbReference type="InterPro" id="IPR036390">
    <property type="entry name" value="WH_DNA-bd_sf"/>
</dbReference>
<dbReference type="PANTHER" id="PTHR11949">
    <property type="entry name" value="INTERFERON REGULATORY FACTOR"/>
    <property type="match status" value="1"/>
</dbReference>
<feature type="domain" description="IRF tryptophan pentad repeat" evidence="2">
    <location>
        <begin position="31"/>
        <end position="135"/>
    </location>
</feature>
<accession>A0ABN8P157</accession>
<comment type="caution">
    <text evidence="3">The sequence shown here is derived from an EMBL/GenBank/DDBJ whole genome shotgun (WGS) entry which is preliminary data.</text>
</comment>
<evidence type="ECO:0000259" key="2">
    <source>
        <dbReference type="PROSITE" id="PS51507"/>
    </source>
</evidence>